<evidence type="ECO:0000313" key="2">
    <source>
        <dbReference type="Proteomes" id="UP000541352"/>
    </source>
</evidence>
<organism evidence="1 2">
    <name type="scientific">Runella defluvii</name>
    <dbReference type="NCBI Taxonomy" id="370973"/>
    <lineage>
        <taxon>Bacteria</taxon>
        <taxon>Pseudomonadati</taxon>
        <taxon>Bacteroidota</taxon>
        <taxon>Cytophagia</taxon>
        <taxon>Cytophagales</taxon>
        <taxon>Spirosomataceae</taxon>
        <taxon>Runella</taxon>
    </lineage>
</organism>
<proteinExistence type="predicted"/>
<comment type="caution">
    <text evidence="1">The sequence shown here is derived from an EMBL/GenBank/DDBJ whole genome shotgun (WGS) entry which is preliminary data.</text>
</comment>
<gene>
    <name evidence="1" type="ORF">FHS57_003242</name>
</gene>
<dbReference type="EMBL" id="JACIBY010000006">
    <property type="protein sequence ID" value="MBB3839236.1"/>
    <property type="molecule type" value="Genomic_DNA"/>
</dbReference>
<keyword evidence="2" id="KW-1185">Reference proteome</keyword>
<dbReference type="Proteomes" id="UP000541352">
    <property type="component" value="Unassembled WGS sequence"/>
</dbReference>
<accession>A0A7W6ERA9</accession>
<protein>
    <submittedName>
        <fullName evidence="1">Uncharacterized protein</fullName>
    </submittedName>
</protein>
<sequence>MSVHQTTKYAHESTFNGVKLTPCKNETNEFKILGMKVENFRNLIHGYQQGTSLDQ</sequence>
<reference evidence="1 2" key="1">
    <citation type="submission" date="2020-08" db="EMBL/GenBank/DDBJ databases">
        <title>Genomic Encyclopedia of Type Strains, Phase IV (KMG-IV): sequencing the most valuable type-strain genomes for metagenomic binning, comparative biology and taxonomic classification.</title>
        <authorList>
            <person name="Goeker M."/>
        </authorList>
    </citation>
    <scope>NUCLEOTIDE SEQUENCE [LARGE SCALE GENOMIC DNA]</scope>
    <source>
        <strain evidence="1 2">DSM 17976</strain>
    </source>
</reference>
<evidence type="ECO:0000313" key="1">
    <source>
        <dbReference type="EMBL" id="MBB3839236.1"/>
    </source>
</evidence>
<name>A0A7W6ERA9_9BACT</name>
<dbReference type="AlphaFoldDB" id="A0A7W6ERA9"/>